<dbReference type="AlphaFoldDB" id="A0A5M8Q815"/>
<comment type="caution">
    <text evidence="2">The sequence shown here is derived from an EMBL/GenBank/DDBJ whole genome shotgun (WGS) entry which is preliminary data.</text>
</comment>
<sequence>MLDADRHDRSLRVGSDMEASISPSSTALGAEATWFSENNDEVALFFTHHWPDSPNLGDISTNDWGDVPPVDVLAGRFQWHDDRDVC</sequence>
<dbReference type="Proteomes" id="UP000323221">
    <property type="component" value="Unassembled WGS sequence"/>
</dbReference>
<accession>A0A5M8Q815</accession>
<protein>
    <submittedName>
        <fullName evidence="2">Uncharacterized protein</fullName>
    </submittedName>
</protein>
<keyword evidence="3" id="KW-1185">Reference proteome</keyword>
<organism evidence="2 3">
    <name type="scientific">Agrococcus sediminis</name>
    <dbReference type="NCBI Taxonomy" id="2599924"/>
    <lineage>
        <taxon>Bacteria</taxon>
        <taxon>Bacillati</taxon>
        <taxon>Actinomycetota</taxon>
        <taxon>Actinomycetes</taxon>
        <taxon>Micrococcales</taxon>
        <taxon>Microbacteriaceae</taxon>
        <taxon>Agrococcus</taxon>
    </lineage>
</organism>
<gene>
    <name evidence="2" type="ORF">FQ330_11390</name>
</gene>
<feature type="region of interest" description="Disordered" evidence="1">
    <location>
        <begin position="1"/>
        <end position="23"/>
    </location>
</feature>
<dbReference type="InterPro" id="IPR029063">
    <property type="entry name" value="SAM-dependent_MTases_sf"/>
</dbReference>
<feature type="compositionally biased region" description="Basic and acidic residues" evidence="1">
    <location>
        <begin position="1"/>
        <end position="11"/>
    </location>
</feature>
<evidence type="ECO:0000256" key="1">
    <source>
        <dbReference type="SAM" id="MobiDB-lite"/>
    </source>
</evidence>
<evidence type="ECO:0000313" key="3">
    <source>
        <dbReference type="Proteomes" id="UP000323221"/>
    </source>
</evidence>
<reference evidence="2 3" key="1">
    <citation type="submission" date="2019-08" db="EMBL/GenBank/DDBJ databases">
        <title>Agrococcus lahaulensis sp. nov., isolated from a cold desert of the Indian Himalayas.</title>
        <authorList>
            <person name="Qu J.H."/>
        </authorList>
    </citation>
    <scope>NUCLEOTIDE SEQUENCE [LARGE SCALE GENOMIC DNA]</scope>
    <source>
        <strain evidence="2 3">NS18</strain>
    </source>
</reference>
<evidence type="ECO:0000313" key="2">
    <source>
        <dbReference type="EMBL" id="KAA6431353.1"/>
    </source>
</evidence>
<dbReference type="Gene3D" id="3.40.50.150">
    <property type="entry name" value="Vaccinia Virus protein VP39"/>
    <property type="match status" value="1"/>
</dbReference>
<dbReference type="OrthoDB" id="9813719at2"/>
<dbReference type="RefSeq" id="WP_146357641.1">
    <property type="nucleotide sequence ID" value="NZ_VOIR01000016.1"/>
</dbReference>
<dbReference type="EMBL" id="VOIR01000016">
    <property type="protein sequence ID" value="KAA6431353.1"/>
    <property type="molecule type" value="Genomic_DNA"/>
</dbReference>
<name>A0A5M8Q815_9MICO</name>
<proteinExistence type="predicted"/>